<proteinExistence type="predicted"/>
<gene>
    <name evidence="2" type="ORF">WG66_16923</name>
</gene>
<feature type="compositionally biased region" description="Low complexity" evidence="1">
    <location>
        <begin position="495"/>
        <end position="520"/>
    </location>
</feature>
<feature type="compositionally biased region" description="Basic residues" evidence="1">
    <location>
        <begin position="291"/>
        <end position="301"/>
    </location>
</feature>
<feature type="region of interest" description="Disordered" evidence="1">
    <location>
        <begin position="859"/>
        <end position="883"/>
    </location>
</feature>
<evidence type="ECO:0000313" key="3">
    <source>
        <dbReference type="Proteomes" id="UP000054988"/>
    </source>
</evidence>
<dbReference type="GO" id="GO:0030036">
    <property type="term" value="P:actin cytoskeleton organization"/>
    <property type="evidence" value="ECO:0007669"/>
    <property type="project" value="TreeGrafter"/>
</dbReference>
<dbReference type="eggNOG" id="KOG4339">
    <property type="taxonomic scope" value="Eukaryota"/>
</dbReference>
<feature type="compositionally biased region" description="Polar residues" evidence="1">
    <location>
        <begin position="171"/>
        <end position="181"/>
    </location>
</feature>
<feature type="region of interest" description="Disordered" evidence="1">
    <location>
        <begin position="670"/>
        <end position="795"/>
    </location>
</feature>
<feature type="compositionally biased region" description="Polar residues" evidence="1">
    <location>
        <begin position="975"/>
        <end position="987"/>
    </location>
</feature>
<evidence type="ECO:0000256" key="1">
    <source>
        <dbReference type="SAM" id="MobiDB-lite"/>
    </source>
</evidence>
<feature type="compositionally biased region" description="Basic and acidic residues" evidence="1">
    <location>
        <begin position="686"/>
        <end position="695"/>
    </location>
</feature>
<feature type="region of interest" description="Disordered" evidence="1">
    <location>
        <begin position="107"/>
        <end position="533"/>
    </location>
</feature>
<feature type="compositionally biased region" description="Low complexity" evidence="1">
    <location>
        <begin position="771"/>
        <end position="781"/>
    </location>
</feature>
<dbReference type="AlphaFoldDB" id="A0A0W0F2A3"/>
<evidence type="ECO:0000313" key="2">
    <source>
        <dbReference type="EMBL" id="KTB30461.1"/>
    </source>
</evidence>
<feature type="compositionally biased region" description="Basic and acidic residues" evidence="1">
    <location>
        <begin position="738"/>
        <end position="747"/>
    </location>
</feature>
<dbReference type="Proteomes" id="UP000054988">
    <property type="component" value="Unassembled WGS sequence"/>
</dbReference>
<reference evidence="2 3" key="1">
    <citation type="submission" date="2015-12" db="EMBL/GenBank/DDBJ databases">
        <title>Draft genome sequence of Moniliophthora roreri, the causal agent of frosty pod rot of cacao.</title>
        <authorList>
            <person name="Aime M.C."/>
            <person name="Diaz-Valderrama J.R."/>
            <person name="Kijpornyongpan T."/>
            <person name="Phillips-Mora W."/>
        </authorList>
    </citation>
    <scope>NUCLEOTIDE SEQUENCE [LARGE SCALE GENOMIC DNA]</scope>
    <source>
        <strain evidence="2 3">MCA 2952</strain>
    </source>
</reference>
<name>A0A0W0F2A3_MONRR</name>
<sequence length="1081" mass="115225">MAVLAPPDWQNTMDPRQQRSSPANDREQAQQHTNQQSQQMPYNFPLQQQQPQGQWTPSISAQPFYPSFYQNHQQSSPGYPQQPPYFDPSNPQLAQWAYQQMMFSSQQAFQMSPGSRNLPSSSNNEYFAQNPMGQIFNPFPSGTPPPPHQQQQGGQNGGQYPGYHPYRRPTRQGSTQSQSSYAFPESSGASNSSANNNDWRSGIPNPPYARPDASGSSSSVNSMHSQRARTDSNQSGRGSQGGHGTPNGSVRGRPPGGGSPVGGSSSNSNRSHSGSISSQRQSPHHTPSSHSHSHSHSHSPHNNHNLPHPSPPHHRNLSASSNTSSSSGIVRTSSATATTQSPPSSSTASSGTSTPSSTSSLPTSATSSTSSITNTTIPRPTRRSPLSQGTSYSEKRMSRDDSDLAAMIREEAAASDPRHHGRSGGLKGRLRRALTFGTTQIKEEDGTGAGEDDGDDDESIKASTFGKPTSSKLAAPPRTAPRPSADGNVMSDAESTNTIQTSGTATTSATLNANSSNTPSIISATPPPKKRGRAASLFNSRLNASTDNISLSSTVSSASVMIRKLGSMGRLARRNSLAGITSLFKDKEKKKREKEGIVEDNGSDVGVAASSSDGKEKDKKSKKKDKKSSSAKAQASEASVSHVTAELDRSGGSGEWNAAELAGLSPAAKLARQHTLKTNAEAAAKAQKEKEEREAAAAAAKAAAERANGANGSGAGIPVWDRGTHNRSPVKGGGGVRVNEDGTRVFVEDEDEEWSEDGHGRHVSGSGYGQTGNQQQYNAEGWDVDEDDWDGEEEEDVTIRMGMDRVDLNATGNTAGADWQGGEAEEDDEPWATDIRRTLHIPLITSISTFALDVVPNNAHRSSDTKNHAPFPLSDATNYDQHNYLTDSQHPAQLHTNRARSNSYNSHPSQTEAGPLARIPSPDPDHIDGLHRHGSHSSGGHAPASTASAPSLPPLSFDTSPIRASMDAPQKPLPTATSNAPMFSHSNSSAPTLSLSLNTTAPTLTHRSATAPHKRLAFANNLSVYDTFSSSVYDRRSEPATWSRLTPALAQRIKEELNSYKMEEMEVHAASRIHANSGDCV</sequence>
<feature type="compositionally biased region" description="Polar residues" evidence="1">
    <location>
        <begin position="896"/>
        <end position="912"/>
    </location>
</feature>
<feature type="compositionally biased region" description="Low complexity" evidence="1">
    <location>
        <begin position="630"/>
        <end position="641"/>
    </location>
</feature>
<feature type="compositionally biased region" description="Low complexity" evidence="1">
    <location>
        <begin position="317"/>
        <end position="387"/>
    </location>
</feature>
<comment type="caution">
    <text evidence="2">The sequence shown here is derived from an EMBL/GenBank/DDBJ whole genome shotgun (WGS) entry which is preliminary data.</text>
</comment>
<feature type="compositionally biased region" description="Low complexity" evidence="1">
    <location>
        <begin position="262"/>
        <end position="290"/>
    </location>
</feature>
<feature type="compositionally biased region" description="Low complexity" evidence="1">
    <location>
        <begin position="936"/>
        <end position="956"/>
    </location>
</feature>
<feature type="compositionally biased region" description="Acidic residues" evidence="1">
    <location>
        <begin position="782"/>
        <end position="795"/>
    </location>
</feature>
<feature type="region of interest" description="Disordered" evidence="1">
    <location>
        <begin position="896"/>
        <end position="987"/>
    </location>
</feature>
<accession>A0A0W0F2A3</accession>
<feature type="compositionally biased region" description="Low complexity" evidence="1">
    <location>
        <begin position="214"/>
        <end position="225"/>
    </location>
</feature>
<organism evidence="2 3">
    <name type="scientific">Moniliophthora roreri</name>
    <name type="common">Frosty pod rot fungus</name>
    <name type="synonym">Monilia roreri</name>
    <dbReference type="NCBI Taxonomy" id="221103"/>
    <lineage>
        <taxon>Eukaryota</taxon>
        <taxon>Fungi</taxon>
        <taxon>Dikarya</taxon>
        <taxon>Basidiomycota</taxon>
        <taxon>Agaricomycotina</taxon>
        <taxon>Agaricomycetes</taxon>
        <taxon>Agaricomycetidae</taxon>
        <taxon>Agaricales</taxon>
        <taxon>Marasmiineae</taxon>
        <taxon>Marasmiaceae</taxon>
        <taxon>Moniliophthora</taxon>
    </lineage>
</organism>
<dbReference type="GO" id="GO:0003779">
    <property type="term" value="F:actin binding"/>
    <property type="evidence" value="ECO:0007669"/>
    <property type="project" value="TreeGrafter"/>
</dbReference>
<feature type="compositionally biased region" description="Low complexity" evidence="1">
    <location>
        <begin position="186"/>
        <end position="197"/>
    </location>
</feature>
<feature type="region of interest" description="Disordered" evidence="1">
    <location>
        <begin position="586"/>
        <end position="658"/>
    </location>
</feature>
<feature type="compositionally biased region" description="Low complexity" evidence="1">
    <location>
        <begin position="474"/>
        <end position="485"/>
    </location>
</feature>
<dbReference type="EMBL" id="LATX01002383">
    <property type="protein sequence ID" value="KTB30461.1"/>
    <property type="molecule type" value="Genomic_DNA"/>
</dbReference>
<feature type="region of interest" description="Disordered" evidence="1">
    <location>
        <begin position="1"/>
        <end position="92"/>
    </location>
</feature>
<dbReference type="PANTHER" id="PTHR12751">
    <property type="entry name" value="PHOSPHATASE AND ACTIN REGULATOR PHACTR"/>
    <property type="match status" value="1"/>
</dbReference>
<dbReference type="PANTHER" id="PTHR12751:SF18">
    <property type="entry name" value="PHOSPHATASE AND ACTIN REGULATOR 1"/>
    <property type="match status" value="1"/>
</dbReference>
<feature type="compositionally biased region" description="Polar residues" evidence="1">
    <location>
        <begin position="113"/>
        <end position="127"/>
    </location>
</feature>
<protein>
    <submittedName>
        <fullName evidence="2">Uncharacterized protein</fullName>
    </submittedName>
</protein>
<feature type="compositionally biased region" description="Low complexity" evidence="1">
    <location>
        <begin position="30"/>
        <end position="39"/>
    </location>
</feature>
<feature type="compositionally biased region" description="Polar residues" evidence="1">
    <location>
        <begin position="9"/>
        <end position="23"/>
    </location>
</feature>
<feature type="compositionally biased region" description="Basic and acidic residues" evidence="1">
    <location>
        <begin position="393"/>
        <end position="418"/>
    </location>
</feature>
<feature type="compositionally biased region" description="Low complexity" evidence="1">
    <location>
        <begin position="696"/>
        <end position="707"/>
    </location>
</feature>